<evidence type="ECO:0000313" key="1">
    <source>
        <dbReference type="EMBL" id="KAH3896390.1"/>
    </source>
</evidence>
<dbReference type="AlphaFoldDB" id="A0A9D4NJ41"/>
<proteinExistence type="predicted"/>
<protein>
    <submittedName>
        <fullName evidence="1">Uncharacterized protein</fullName>
    </submittedName>
</protein>
<sequence>MWRPRVCPSTRHYVKAQSVSQHSSLCEGPECVPALVIMWRPRVCPSTRHYSKTQCVSQHS</sequence>
<comment type="caution">
    <text evidence="1">The sequence shown here is derived from an EMBL/GenBank/DDBJ whole genome shotgun (WGS) entry which is preliminary data.</text>
</comment>
<organism evidence="1 2">
    <name type="scientific">Dreissena polymorpha</name>
    <name type="common">Zebra mussel</name>
    <name type="synonym">Mytilus polymorpha</name>
    <dbReference type="NCBI Taxonomy" id="45954"/>
    <lineage>
        <taxon>Eukaryota</taxon>
        <taxon>Metazoa</taxon>
        <taxon>Spiralia</taxon>
        <taxon>Lophotrochozoa</taxon>
        <taxon>Mollusca</taxon>
        <taxon>Bivalvia</taxon>
        <taxon>Autobranchia</taxon>
        <taxon>Heteroconchia</taxon>
        <taxon>Euheterodonta</taxon>
        <taxon>Imparidentia</taxon>
        <taxon>Neoheterodontei</taxon>
        <taxon>Myida</taxon>
        <taxon>Dreissenoidea</taxon>
        <taxon>Dreissenidae</taxon>
        <taxon>Dreissena</taxon>
    </lineage>
</organism>
<reference evidence="1" key="2">
    <citation type="submission" date="2020-11" db="EMBL/GenBank/DDBJ databases">
        <authorList>
            <person name="McCartney M.A."/>
            <person name="Auch B."/>
            <person name="Kono T."/>
            <person name="Mallez S."/>
            <person name="Becker A."/>
            <person name="Gohl D.M."/>
            <person name="Silverstein K.A.T."/>
            <person name="Koren S."/>
            <person name="Bechman K.B."/>
            <person name="Herman A."/>
            <person name="Abrahante J.E."/>
            <person name="Garbe J."/>
        </authorList>
    </citation>
    <scope>NUCLEOTIDE SEQUENCE</scope>
    <source>
        <strain evidence="1">Duluth1</strain>
        <tissue evidence="1">Whole animal</tissue>
    </source>
</reference>
<reference evidence="1" key="1">
    <citation type="journal article" date="2019" name="bioRxiv">
        <title>The Genome of the Zebra Mussel, Dreissena polymorpha: A Resource for Invasive Species Research.</title>
        <authorList>
            <person name="McCartney M.A."/>
            <person name="Auch B."/>
            <person name="Kono T."/>
            <person name="Mallez S."/>
            <person name="Zhang Y."/>
            <person name="Obille A."/>
            <person name="Becker A."/>
            <person name="Abrahante J.E."/>
            <person name="Garbe J."/>
            <person name="Badalamenti J.P."/>
            <person name="Herman A."/>
            <person name="Mangelson H."/>
            <person name="Liachko I."/>
            <person name="Sullivan S."/>
            <person name="Sone E.D."/>
            <person name="Koren S."/>
            <person name="Silverstein K.A.T."/>
            <person name="Beckman K.B."/>
            <person name="Gohl D.M."/>
        </authorList>
    </citation>
    <scope>NUCLEOTIDE SEQUENCE</scope>
    <source>
        <strain evidence="1">Duluth1</strain>
        <tissue evidence="1">Whole animal</tissue>
    </source>
</reference>
<keyword evidence="2" id="KW-1185">Reference proteome</keyword>
<accession>A0A9D4NJ41</accession>
<dbReference type="Proteomes" id="UP000828390">
    <property type="component" value="Unassembled WGS sequence"/>
</dbReference>
<gene>
    <name evidence="1" type="ORF">DPMN_020567</name>
</gene>
<dbReference type="EMBL" id="JAIWYP010000001">
    <property type="protein sequence ID" value="KAH3896390.1"/>
    <property type="molecule type" value="Genomic_DNA"/>
</dbReference>
<name>A0A9D4NJ41_DREPO</name>
<evidence type="ECO:0000313" key="2">
    <source>
        <dbReference type="Proteomes" id="UP000828390"/>
    </source>
</evidence>